<reference evidence="2" key="1">
    <citation type="submission" date="2023-03" db="EMBL/GenBank/DDBJ databases">
        <title>Massive genome expansion in bonnet fungi (Mycena s.s.) driven by repeated elements and novel gene families across ecological guilds.</title>
        <authorList>
            <consortium name="Lawrence Berkeley National Laboratory"/>
            <person name="Harder C.B."/>
            <person name="Miyauchi S."/>
            <person name="Viragh M."/>
            <person name="Kuo A."/>
            <person name="Thoen E."/>
            <person name="Andreopoulos B."/>
            <person name="Lu D."/>
            <person name="Skrede I."/>
            <person name="Drula E."/>
            <person name="Henrissat B."/>
            <person name="Morin E."/>
            <person name="Kohler A."/>
            <person name="Barry K."/>
            <person name="LaButti K."/>
            <person name="Morin E."/>
            <person name="Salamov A."/>
            <person name="Lipzen A."/>
            <person name="Mereny Z."/>
            <person name="Hegedus B."/>
            <person name="Baldrian P."/>
            <person name="Stursova M."/>
            <person name="Weitz H."/>
            <person name="Taylor A."/>
            <person name="Grigoriev I.V."/>
            <person name="Nagy L.G."/>
            <person name="Martin F."/>
            <person name="Kauserud H."/>
        </authorList>
    </citation>
    <scope>NUCLEOTIDE SEQUENCE</scope>
    <source>
        <strain evidence="2">CBHHK200</strain>
    </source>
</reference>
<evidence type="ECO:0000256" key="1">
    <source>
        <dbReference type="SAM" id="MobiDB-lite"/>
    </source>
</evidence>
<name>A0AAD6SYK4_9AGAR</name>
<sequence>MDTHGIDGRDFALQDGGEGSIGSVNGSETKIWRRTARKESTRYGGLVDCRKINGGREDTVNVERHDGRGEESRGKRPLKERAANTMDHFAHQNVLDVQNAVGLIQFLAKFLQKYRKFNRHMYYIALRTWPPKGLVPVFDIPQRNFPANLIFKDFPKRQLAGYLATLKSPLLAGNEAETFYKGPRRRDPYFQLNRVGIGAIVLKRPLVSRNLKHDRRVFVPILLVNLVTEGRSSAGQDMLRIKHHLQAAERAPKVPDPWRIGRETGEKVARGYQIGVLTLRIAINPGTA</sequence>
<evidence type="ECO:0000313" key="3">
    <source>
        <dbReference type="Proteomes" id="UP001218188"/>
    </source>
</evidence>
<dbReference type="EMBL" id="JARJCM010000050">
    <property type="protein sequence ID" value="KAJ7035441.1"/>
    <property type="molecule type" value="Genomic_DNA"/>
</dbReference>
<feature type="compositionally biased region" description="Basic and acidic residues" evidence="1">
    <location>
        <begin position="1"/>
        <end position="12"/>
    </location>
</feature>
<feature type="region of interest" description="Disordered" evidence="1">
    <location>
        <begin position="1"/>
        <end position="26"/>
    </location>
</feature>
<keyword evidence="3" id="KW-1185">Reference proteome</keyword>
<organism evidence="2 3">
    <name type="scientific">Mycena alexandri</name>
    <dbReference type="NCBI Taxonomy" id="1745969"/>
    <lineage>
        <taxon>Eukaryota</taxon>
        <taxon>Fungi</taxon>
        <taxon>Dikarya</taxon>
        <taxon>Basidiomycota</taxon>
        <taxon>Agaricomycotina</taxon>
        <taxon>Agaricomycetes</taxon>
        <taxon>Agaricomycetidae</taxon>
        <taxon>Agaricales</taxon>
        <taxon>Marasmiineae</taxon>
        <taxon>Mycenaceae</taxon>
        <taxon>Mycena</taxon>
    </lineage>
</organism>
<proteinExistence type="predicted"/>
<feature type="region of interest" description="Disordered" evidence="1">
    <location>
        <begin position="58"/>
        <end position="78"/>
    </location>
</feature>
<gene>
    <name evidence="2" type="ORF">C8F04DRAFT_1182346</name>
</gene>
<accession>A0AAD6SYK4</accession>
<dbReference type="Proteomes" id="UP001218188">
    <property type="component" value="Unassembled WGS sequence"/>
</dbReference>
<dbReference type="AlphaFoldDB" id="A0AAD6SYK4"/>
<protein>
    <submittedName>
        <fullName evidence="2">Uncharacterized protein</fullName>
    </submittedName>
</protein>
<comment type="caution">
    <text evidence="2">The sequence shown here is derived from an EMBL/GenBank/DDBJ whole genome shotgun (WGS) entry which is preliminary data.</text>
</comment>
<evidence type="ECO:0000313" key="2">
    <source>
        <dbReference type="EMBL" id="KAJ7035441.1"/>
    </source>
</evidence>